<dbReference type="SUPFAM" id="SSF102588">
    <property type="entry name" value="LmbE-like"/>
    <property type="match status" value="1"/>
</dbReference>
<name>A0ABT8AGL0_9PROT</name>
<dbReference type="InterPro" id="IPR024078">
    <property type="entry name" value="LmbE-like_dom_sf"/>
</dbReference>
<dbReference type="InterPro" id="IPR003737">
    <property type="entry name" value="GlcNAc_PI_deacetylase-related"/>
</dbReference>
<dbReference type="PANTHER" id="PTHR12993:SF29">
    <property type="entry name" value="BLR3841 PROTEIN"/>
    <property type="match status" value="1"/>
</dbReference>
<organism evidence="1 2">
    <name type="scientific">Paeniroseomonas aquatica</name>
    <dbReference type="NCBI Taxonomy" id="373043"/>
    <lineage>
        <taxon>Bacteria</taxon>
        <taxon>Pseudomonadati</taxon>
        <taxon>Pseudomonadota</taxon>
        <taxon>Alphaproteobacteria</taxon>
        <taxon>Acetobacterales</taxon>
        <taxon>Acetobacteraceae</taxon>
        <taxon>Paeniroseomonas</taxon>
    </lineage>
</organism>
<protein>
    <submittedName>
        <fullName evidence="1">PIG-L deacetylase family protein</fullName>
    </submittedName>
</protein>
<accession>A0ABT8AGL0</accession>
<dbReference type="EMBL" id="JAUFPN010000312">
    <property type="protein sequence ID" value="MDN3568942.1"/>
    <property type="molecule type" value="Genomic_DNA"/>
</dbReference>
<dbReference type="PANTHER" id="PTHR12993">
    <property type="entry name" value="N-ACETYLGLUCOSAMINYL-PHOSPHATIDYLINOSITOL DE-N-ACETYLASE-RELATED"/>
    <property type="match status" value="1"/>
</dbReference>
<evidence type="ECO:0000313" key="2">
    <source>
        <dbReference type="Proteomes" id="UP001529369"/>
    </source>
</evidence>
<keyword evidence="2" id="KW-1185">Reference proteome</keyword>
<dbReference type="Gene3D" id="3.40.50.10320">
    <property type="entry name" value="LmbE-like"/>
    <property type="match status" value="1"/>
</dbReference>
<dbReference type="Proteomes" id="UP001529369">
    <property type="component" value="Unassembled WGS sequence"/>
</dbReference>
<gene>
    <name evidence="1" type="ORF">QWZ14_31575</name>
</gene>
<sequence>MASLPYADLDSITGGRTTLVLAPHPDDESLGCGGLIAEACARGRPPVVAVLTDGTMSHPNSPSHPAPRLRALREAEAQAAVESLGLGAHRLYFLGLRDSAVPTEGPEFQAAAARLVRLIRDHDAGSILVTWEHDPHPDHAAAHRLAAEAARITGVRLIAYPVWGWTLPAHRCLPSRPTTGARLDIARHLPAKRRAVAAHASQHSGLIADDPQAFRLPADMLAIHDRPFEVFLFPDAAAAPAGTPA</sequence>
<reference evidence="2" key="1">
    <citation type="journal article" date="2019" name="Int. J. Syst. Evol. Microbiol.">
        <title>The Global Catalogue of Microorganisms (GCM) 10K type strain sequencing project: providing services to taxonomists for standard genome sequencing and annotation.</title>
        <authorList>
            <consortium name="The Broad Institute Genomics Platform"/>
            <consortium name="The Broad Institute Genome Sequencing Center for Infectious Disease"/>
            <person name="Wu L."/>
            <person name="Ma J."/>
        </authorList>
    </citation>
    <scope>NUCLEOTIDE SEQUENCE [LARGE SCALE GENOMIC DNA]</scope>
    <source>
        <strain evidence="2">CECT 7131</strain>
    </source>
</reference>
<comment type="caution">
    <text evidence="1">The sequence shown here is derived from an EMBL/GenBank/DDBJ whole genome shotgun (WGS) entry which is preliminary data.</text>
</comment>
<dbReference type="RefSeq" id="WP_290321063.1">
    <property type="nucleotide sequence ID" value="NZ_JAUFPN010000312.1"/>
</dbReference>
<proteinExistence type="predicted"/>
<dbReference type="Pfam" id="PF02585">
    <property type="entry name" value="PIG-L"/>
    <property type="match status" value="1"/>
</dbReference>
<evidence type="ECO:0000313" key="1">
    <source>
        <dbReference type="EMBL" id="MDN3568942.1"/>
    </source>
</evidence>